<dbReference type="Pfam" id="PF03717">
    <property type="entry name" value="PBP_dimer"/>
    <property type="match status" value="1"/>
</dbReference>
<dbReference type="GO" id="GO:0008658">
    <property type="term" value="F:penicillin binding"/>
    <property type="evidence" value="ECO:0007669"/>
    <property type="project" value="InterPro"/>
</dbReference>
<dbReference type="EMBL" id="BFAZ01000009">
    <property type="protein sequence ID" value="GBF43187.1"/>
    <property type="molecule type" value="Genomic_DNA"/>
</dbReference>
<evidence type="ECO:0000313" key="6">
    <source>
        <dbReference type="EMBL" id="GBF43187.1"/>
    </source>
</evidence>
<dbReference type="SUPFAM" id="SSF56519">
    <property type="entry name" value="Penicillin binding protein dimerisation domain"/>
    <property type="match status" value="1"/>
</dbReference>
<keyword evidence="4" id="KW-1133">Transmembrane helix</keyword>
<evidence type="ECO:0000256" key="4">
    <source>
        <dbReference type="SAM" id="Phobius"/>
    </source>
</evidence>
<comment type="caution">
    <text evidence="6">The sequence shown here is derived from an EMBL/GenBank/DDBJ whole genome shotgun (WGS) entry which is preliminary data.</text>
</comment>
<feature type="transmembrane region" description="Helical" evidence="4">
    <location>
        <begin position="12"/>
        <end position="32"/>
    </location>
</feature>
<keyword evidence="4" id="KW-0812">Transmembrane</keyword>
<dbReference type="GO" id="GO:0004180">
    <property type="term" value="F:carboxypeptidase activity"/>
    <property type="evidence" value="ECO:0007669"/>
    <property type="project" value="UniProtKB-KW"/>
</dbReference>
<feature type="domain" description="PASTA" evidence="5">
    <location>
        <begin position="544"/>
        <end position="603"/>
    </location>
</feature>
<dbReference type="SMART" id="SM00740">
    <property type="entry name" value="PASTA"/>
    <property type="match status" value="1"/>
</dbReference>
<dbReference type="InterPro" id="IPR001460">
    <property type="entry name" value="PCN-bd_Tpept"/>
</dbReference>
<dbReference type="CDD" id="cd06575">
    <property type="entry name" value="PASTA_Pbp2x-like_2"/>
    <property type="match status" value="1"/>
</dbReference>
<evidence type="ECO:0000313" key="7">
    <source>
        <dbReference type="Proteomes" id="UP000245206"/>
    </source>
</evidence>
<dbReference type="Gene3D" id="3.30.450.330">
    <property type="match status" value="1"/>
</dbReference>
<dbReference type="InterPro" id="IPR005543">
    <property type="entry name" value="PASTA_dom"/>
</dbReference>
<protein>
    <submittedName>
        <fullName evidence="6">Penicillin-binding protein 3</fullName>
    </submittedName>
</protein>
<dbReference type="RefSeq" id="WP_108960166.1">
    <property type="nucleotide sequence ID" value="NZ_BFAZ01000009.1"/>
</dbReference>
<keyword evidence="2" id="KW-0121">Carboxypeptidase</keyword>
<keyword evidence="2" id="KW-0378">Hydrolase</keyword>
<dbReference type="InterPro" id="IPR050515">
    <property type="entry name" value="Beta-lactam/transpept"/>
</dbReference>
<dbReference type="GO" id="GO:0005886">
    <property type="term" value="C:plasma membrane"/>
    <property type="evidence" value="ECO:0007669"/>
    <property type="project" value="TreeGrafter"/>
</dbReference>
<dbReference type="SUPFAM" id="SSF54184">
    <property type="entry name" value="Penicillin-binding protein 2x (pbp-2x), c-terminal domain"/>
    <property type="match status" value="1"/>
</dbReference>
<reference evidence="7" key="1">
    <citation type="journal article" date="2019" name="Microbiol. Immunol.">
        <title>Molecular and phenotypic characterization of Leptospira johnsonii sp. nov., Leptospira ellinghausenii sp. nov. and Leptospira ryugenii sp. nov. isolated from soil and water in Japan.</title>
        <authorList>
            <person name="Masuzawa T."/>
            <person name="Saito M."/>
            <person name="Nakao R."/>
            <person name="Nikaido Y."/>
            <person name="Matsumoto M."/>
            <person name="Ogawa M."/>
            <person name="Yokoyama M."/>
            <person name="Hidaka Y."/>
            <person name="Tomita J."/>
            <person name="Sakakibara K."/>
            <person name="Suzuki K."/>
            <person name="Yasuda S."/>
            <person name="Sato H."/>
            <person name="Yamaguchi M."/>
            <person name="Yoshida S.I."/>
            <person name="Koizumi N."/>
            <person name="Kawamura Y."/>
        </authorList>
    </citation>
    <scope>NUCLEOTIDE SEQUENCE [LARGE SCALE GENOMIC DNA]</scope>
    <source>
        <strain evidence="7">E18</strain>
    </source>
</reference>
<evidence type="ECO:0000256" key="3">
    <source>
        <dbReference type="ARBA" id="ARBA00023136"/>
    </source>
</evidence>
<gene>
    <name evidence="6" type="primary">pBP3</name>
    <name evidence="6" type="ORF">LPTSP2_24830</name>
</gene>
<evidence type="ECO:0000256" key="2">
    <source>
        <dbReference type="ARBA" id="ARBA00022645"/>
    </source>
</evidence>
<sequence>MTEYKLRFKYIFYFILSLFVVLFFRVVYLTYFNENIINLKANKFVQRGTIYDRRGIELAISRESATVGIDPTNIYDPELTAQELGPVLGIPTNKLIETIRDKQNYFLLKREIELSKAEKIKALSLPGVRVEKEYKRIYPQGSLAASLLGFTGYDDDKALSGLEMLYNLELLSTPDAESSKGNNVHLTIDSIIQYRLEKSLQKAFLQTASKRGIGMIMDTETGKILAMASFPNFDPNHFQDFPVESHTNWSIRHVYEPGSTMKIFIALMLLNEGKILPGERFHCPGYIEIGKTVIRCTDNHGHVNLDEILQYSCNVGIIKAAQKIDEATYYRYLDSFKFGKRTNFSIHEAKGYLPPQNKWNKSTPYFLSIGQGVSVTPIQLITAAAAVVNGGILFEPSVVSQITNSYGELVHEFSTKSELIGIKPGAASKTLNAMGKAVSQGTGKKAYLENYFIAGKTGTSQKAKAGEGYQAGLFTASFLGFFPADKPKYVGLIVFDEPGGEAHTGGGIAAPVFREVVESIIPIVERSEKALVYRLQNQKNKIFKVDSKQMPDMTGLTASEVIQVLKQLKVNYTLDGSGFVKSQDPKPNTSLSPNVNVKIVLEP</sequence>
<dbReference type="OrthoDB" id="9770103at2"/>
<dbReference type="InterPro" id="IPR012338">
    <property type="entry name" value="Beta-lactam/transpept-like"/>
</dbReference>
<dbReference type="PROSITE" id="PS51178">
    <property type="entry name" value="PASTA"/>
    <property type="match status" value="1"/>
</dbReference>
<dbReference type="InterPro" id="IPR036138">
    <property type="entry name" value="PBP_dimer_sf"/>
</dbReference>
<comment type="subcellular location">
    <subcellularLocation>
        <location evidence="1">Membrane</location>
    </subcellularLocation>
</comment>
<keyword evidence="3 4" id="KW-0472">Membrane</keyword>
<dbReference type="Gene3D" id="3.40.710.10">
    <property type="entry name" value="DD-peptidase/beta-lactamase superfamily"/>
    <property type="match status" value="1"/>
</dbReference>
<keyword evidence="7" id="KW-1185">Reference proteome</keyword>
<dbReference type="InterPro" id="IPR005311">
    <property type="entry name" value="PBP_dimer"/>
</dbReference>
<dbReference type="PANTHER" id="PTHR30627">
    <property type="entry name" value="PEPTIDOGLYCAN D,D-TRANSPEPTIDASE"/>
    <property type="match status" value="1"/>
</dbReference>
<proteinExistence type="predicted"/>
<accession>A0A2P2DEZ4</accession>
<organism evidence="6 7">
    <name type="scientific">Leptospira ellinghausenii</name>
    <dbReference type="NCBI Taxonomy" id="1917822"/>
    <lineage>
        <taxon>Bacteria</taxon>
        <taxon>Pseudomonadati</taxon>
        <taxon>Spirochaetota</taxon>
        <taxon>Spirochaetia</taxon>
        <taxon>Leptospirales</taxon>
        <taxon>Leptospiraceae</taxon>
        <taxon>Leptospira</taxon>
    </lineage>
</organism>
<dbReference type="GO" id="GO:0071555">
    <property type="term" value="P:cell wall organization"/>
    <property type="evidence" value="ECO:0007669"/>
    <property type="project" value="TreeGrafter"/>
</dbReference>
<evidence type="ECO:0000259" key="5">
    <source>
        <dbReference type="PROSITE" id="PS51178"/>
    </source>
</evidence>
<dbReference type="AlphaFoldDB" id="A0A2P2DEZ4"/>
<dbReference type="Pfam" id="PF00905">
    <property type="entry name" value="Transpeptidase"/>
    <property type="match status" value="1"/>
</dbReference>
<dbReference type="PANTHER" id="PTHR30627:SF1">
    <property type="entry name" value="PEPTIDOGLYCAN D,D-TRANSPEPTIDASE FTSI"/>
    <property type="match status" value="1"/>
</dbReference>
<dbReference type="Gene3D" id="3.90.1310.10">
    <property type="entry name" value="Penicillin-binding protein 2a (Domain 2)"/>
    <property type="match status" value="1"/>
</dbReference>
<dbReference type="Pfam" id="PF03793">
    <property type="entry name" value="PASTA"/>
    <property type="match status" value="1"/>
</dbReference>
<name>A0A2P2DEZ4_9LEPT</name>
<dbReference type="SUPFAM" id="SSF56601">
    <property type="entry name" value="beta-lactamase/transpeptidase-like"/>
    <property type="match status" value="1"/>
</dbReference>
<dbReference type="Proteomes" id="UP000245206">
    <property type="component" value="Unassembled WGS sequence"/>
</dbReference>
<keyword evidence="2" id="KW-0645">Protease</keyword>
<evidence type="ECO:0000256" key="1">
    <source>
        <dbReference type="ARBA" id="ARBA00004370"/>
    </source>
</evidence>